<protein>
    <submittedName>
        <fullName evidence="3">Putative membrane protein</fullName>
    </submittedName>
</protein>
<evidence type="ECO:0000313" key="3">
    <source>
        <dbReference type="EMBL" id="AMU86678.1"/>
    </source>
</evidence>
<proteinExistence type="predicted"/>
<dbReference type="EMBL" id="CP011127">
    <property type="protein sequence ID" value="AMU86678.1"/>
    <property type="molecule type" value="Genomic_DNA"/>
</dbReference>
<sequence>MTNGKKAFGTMIARNGNTIAELTTINGPAMTADTIEMTNHQSSDDFREFIQGLKDAGEIALEGNFIPGDSDGQIGLNTDFLNGIVQSFVITFPGNIATWTFSGIVTRIETQAPFDGKLAFMATIKVTGKPALGISLSTGLTTPFFVISESAVITPDPANDDYTYVATVLTGVTSVTVTPTASAGVITVNGNVVATGEASSAIALGAAGSVTVITIVVTETNKAPKTYTIYLSRAAS</sequence>
<dbReference type="PATRIC" id="fig|61435.8.peg.849"/>
<gene>
    <name evidence="3" type="ORF">Dm11a5_0852</name>
</gene>
<accession>A0A142VA65</accession>
<reference evidence="3 4" key="1">
    <citation type="submission" date="2015-03" db="EMBL/GenBank/DDBJ databases">
        <title>Genomic characterization of Dehalococcoides mccartyi strain 11a5, an unusal plasmid-containing chloroethene dechlorinator.</title>
        <authorList>
            <person name="Zhao S."/>
            <person name="Ding C."/>
            <person name="He J."/>
        </authorList>
    </citation>
    <scope>NUCLEOTIDE SEQUENCE [LARGE SCALE GENOMIC DNA]</scope>
    <source>
        <strain evidence="3 4">11a5</strain>
    </source>
</reference>
<name>A0A142VA65_9CHLR</name>
<dbReference type="Pfam" id="PF12733">
    <property type="entry name" value="Cadherin-like"/>
    <property type="match status" value="1"/>
</dbReference>
<feature type="domain" description="Lambda phage tail tube protein N-terminal" evidence="2">
    <location>
        <begin position="17"/>
        <end position="132"/>
    </location>
</feature>
<dbReference type="InterPro" id="IPR032494">
    <property type="entry name" value="Phage_TTP_N"/>
</dbReference>
<dbReference type="AlphaFoldDB" id="A0A142VA65"/>
<dbReference type="Pfam" id="PF16461">
    <property type="entry name" value="Phage_TTP_12"/>
    <property type="match status" value="1"/>
</dbReference>
<dbReference type="Gene3D" id="4.10.410.40">
    <property type="match status" value="1"/>
</dbReference>
<dbReference type="RefSeq" id="WP_062900251.1">
    <property type="nucleotide sequence ID" value="NZ_CP011127.1"/>
</dbReference>
<organism evidence="3 4">
    <name type="scientific">Dehalococcoides mccartyi</name>
    <dbReference type="NCBI Taxonomy" id="61435"/>
    <lineage>
        <taxon>Bacteria</taxon>
        <taxon>Bacillati</taxon>
        <taxon>Chloroflexota</taxon>
        <taxon>Dehalococcoidia</taxon>
        <taxon>Dehalococcoidales</taxon>
        <taxon>Dehalococcoidaceae</taxon>
        <taxon>Dehalococcoides</taxon>
    </lineage>
</organism>
<dbReference type="Proteomes" id="UP000076394">
    <property type="component" value="Chromosome"/>
</dbReference>
<evidence type="ECO:0000313" key="4">
    <source>
        <dbReference type="Proteomes" id="UP000076394"/>
    </source>
</evidence>
<dbReference type="InterPro" id="IPR025883">
    <property type="entry name" value="Cadherin-like_domain"/>
</dbReference>
<feature type="domain" description="Cadherin-like beta-sandwich-like" evidence="1">
    <location>
        <begin position="159"/>
        <end position="233"/>
    </location>
</feature>
<evidence type="ECO:0000259" key="2">
    <source>
        <dbReference type="Pfam" id="PF16461"/>
    </source>
</evidence>
<dbReference type="OrthoDB" id="4206561at2"/>
<evidence type="ECO:0000259" key="1">
    <source>
        <dbReference type="Pfam" id="PF12733"/>
    </source>
</evidence>